<dbReference type="Proteomes" id="UP001569177">
    <property type="component" value="Unassembled WGS sequence"/>
</dbReference>
<reference evidence="1 2" key="1">
    <citation type="submission" date="2024-06" db="EMBL/GenBank/DDBJ databases">
        <authorList>
            <person name="Steensen K."/>
            <person name="Seneca J."/>
            <person name="Bartlau N."/>
            <person name="Yu A.X."/>
            <person name="Polz M.F."/>
        </authorList>
    </citation>
    <scope>NUCLEOTIDE SEQUENCE [LARGE SCALE GENOMIC DNA]</scope>
    <source>
        <strain evidence="1 2">5S240</strain>
    </source>
</reference>
<name>A0ABV4LAW1_9VIBR</name>
<accession>A0ABV4LAW1</accession>
<evidence type="ECO:0000313" key="2">
    <source>
        <dbReference type="Proteomes" id="UP001569177"/>
    </source>
</evidence>
<comment type="caution">
    <text evidence="1">The sequence shown here is derived from an EMBL/GenBank/DDBJ whole genome shotgun (WGS) entry which is preliminary data.</text>
</comment>
<evidence type="ECO:0000313" key="1">
    <source>
        <dbReference type="EMBL" id="MEZ8089018.1"/>
    </source>
</evidence>
<sequence length="30" mass="3427">MTSQNHGKRATSRHLQVSYNTVLSACHRDK</sequence>
<dbReference type="RefSeq" id="WP_366664376.1">
    <property type="nucleotide sequence ID" value="NZ_AP025498.1"/>
</dbReference>
<keyword evidence="2" id="KW-1185">Reference proteome</keyword>
<protein>
    <submittedName>
        <fullName evidence="1">Uncharacterized protein</fullName>
    </submittedName>
</protein>
<organism evidence="1 2">
    <name type="scientific">Vibrio kanaloae</name>
    <dbReference type="NCBI Taxonomy" id="170673"/>
    <lineage>
        <taxon>Bacteria</taxon>
        <taxon>Pseudomonadati</taxon>
        <taxon>Pseudomonadota</taxon>
        <taxon>Gammaproteobacteria</taxon>
        <taxon>Vibrionales</taxon>
        <taxon>Vibrionaceae</taxon>
        <taxon>Vibrio</taxon>
    </lineage>
</organism>
<dbReference type="GeneID" id="95664139"/>
<gene>
    <name evidence="1" type="ORF">ACED24_03050</name>
</gene>
<dbReference type="EMBL" id="JBGOOJ010000002">
    <property type="protein sequence ID" value="MEZ8089018.1"/>
    <property type="molecule type" value="Genomic_DNA"/>
</dbReference>
<proteinExistence type="predicted"/>